<feature type="compositionally biased region" description="Basic and acidic residues" evidence="1">
    <location>
        <begin position="128"/>
        <end position="142"/>
    </location>
</feature>
<feature type="compositionally biased region" description="Polar residues" evidence="1">
    <location>
        <begin position="104"/>
        <end position="114"/>
    </location>
</feature>
<feature type="compositionally biased region" description="Low complexity" evidence="1">
    <location>
        <begin position="115"/>
        <end position="126"/>
    </location>
</feature>
<evidence type="ECO:0000256" key="1">
    <source>
        <dbReference type="SAM" id="MobiDB-lite"/>
    </source>
</evidence>
<name>A0A843U0K3_COLES</name>
<keyword evidence="3" id="KW-1185">Reference proteome</keyword>
<feature type="region of interest" description="Disordered" evidence="1">
    <location>
        <begin position="94"/>
        <end position="199"/>
    </location>
</feature>
<accession>A0A843U0K3</accession>
<dbReference type="Proteomes" id="UP000652761">
    <property type="component" value="Unassembled WGS sequence"/>
</dbReference>
<dbReference type="AlphaFoldDB" id="A0A843U0K3"/>
<dbReference type="EMBL" id="NMUH01000237">
    <property type="protein sequence ID" value="MQL75134.1"/>
    <property type="molecule type" value="Genomic_DNA"/>
</dbReference>
<evidence type="ECO:0000313" key="3">
    <source>
        <dbReference type="Proteomes" id="UP000652761"/>
    </source>
</evidence>
<reference evidence="2" key="1">
    <citation type="submission" date="2017-07" db="EMBL/GenBank/DDBJ databases">
        <title>Taro Niue Genome Assembly and Annotation.</title>
        <authorList>
            <person name="Atibalentja N."/>
            <person name="Keating K."/>
            <person name="Fields C.J."/>
        </authorList>
    </citation>
    <scope>NUCLEOTIDE SEQUENCE</scope>
    <source>
        <strain evidence="2">Niue_2</strain>
        <tissue evidence="2">Leaf</tissue>
    </source>
</reference>
<comment type="caution">
    <text evidence="2">The sequence shown here is derived from an EMBL/GenBank/DDBJ whole genome shotgun (WGS) entry which is preliminary data.</text>
</comment>
<organism evidence="2 3">
    <name type="scientific">Colocasia esculenta</name>
    <name type="common">Wild taro</name>
    <name type="synonym">Arum esculentum</name>
    <dbReference type="NCBI Taxonomy" id="4460"/>
    <lineage>
        <taxon>Eukaryota</taxon>
        <taxon>Viridiplantae</taxon>
        <taxon>Streptophyta</taxon>
        <taxon>Embryophyta</taxon>
        <taxon>Tracheophyta</taxon>
        <taxon>Spermatophyta</taxon>
        <taxon>Magnoliopsida</taxon>
        <taxon>Liliopsida</taxon>
        <taxon>Araceae</taxon>
        <taxon>Aroideae</taxon>
        <taxon>Colocasieae</taxon>
        <taxon>Colocasia</taxon>
    </lineage>
</organism>
<evidence type="ECO:0000313" key="2">
    <source>
        <dbReference type="EMBL" id="MQL75134.1"/>
    </source>
</evidence>
<proteinExistence type="predicted"/>
<gene>
    <name evidence="2" type="ORF">Taro_007503</name>
</gene>
<protein>
    <submittedName>
        <fullName evidence="2">Uncharacterized protein</fullName>
    </submittedName>
</protein>
<feature type="compositionally biased region" description="Basic and acidic residues" evidence="1">
    <location>
        <begin position="163"/>
        <end position="173"/>
    </location>
</feature>
<sequence>MSQIKIQVQKERCNPLEAYPEDLQKSHSQLTVYALTLTTHTTGNARRNKLPPRPFDNELLRQRPEQQELQQVEAKLLYKAVKRETPTIEYYKAAETEKRLDHNPSGQTRLPQNQRTTPRHTPTETTELTEHQSDQVRPESHDTSSNIPDLHKVGKEQPGITTRDTEQPREKQRLTIGTTTSDLHKVQGPQAEPPCTLDT</sequence>